<organism evidence="1 2">
    <name type="scientific">Elysia crispata</name>
    <name type="common">lettuce slug</name>
    <dbReference type="NCBI Taxonomy" id="231223"/>
    <lineage>
        <taxon>Eukaryota</taxon>
        <taxon>Metazoa</taxon>
        <taxon>Spiralia</taxon>
        <taxon>Lophotrochozoa</taxon>
        <taxon>Mollusca</taxon>
        <taxon>Gastropoda</taxon>
        <taxon>Heterobranchia</taxon>
        <taxon>Euthyneura</taxon>
        <taxon>Panpulmonata</taxon>
        <taxon>Sacoglossa</taxon>
        <taxon>Placobranchoidea</taxon>
        <taxon>Plakobranchidae</taxon>
        <taxon>Elysia</taxon>
    </lineage>
</organism>
<gene>
    <name evidence="1" type="ORF">RRG08_033722</name>
</gene>
<evidence type="ECO:0000313" key="1">
    <source>
        <dbReference type="EMBL" id="KAK3783465.1"/>
    </source>
</evidence>
<protein>
    <submittedName>
        <fullName evidence="1">Uncharacterized protein</fullName>
    </submittedName>
</protein>
<dbReference type="AlphaFoldDB" id="A0AAE1DV44"/>
<evidence type="ECO:0000313" key="2">
    <source>
        <dbReference type="Proteomes" id="UP001283361"/>
    </source>
</evidence>
<accession>A0AAE1DV44</accession>
<comment type="caution">
    <text evidence="1">The sequence shown here is derived from an EMBL/GenBank/DDBJ whole genome shotgun (WGS) entry which is preliminary data.</text>
</comment>
<reference evidence="1" key="1">
    <citation type="journal article" date="2023" name="G3 (Bethesda)">
        <title>A reference genome for the long-term kleptoplast-retaining sea slug Elysia crispata morphotype clarki.</title>
        <authorList>
            <person name="Eastman K.E."/>
            <person name="Pendleton A.L."/>
            <person name="Shaikh M.A."/>
            <person name="Suttiyut T."/>
            <person name="Ogas R."/>
            <person name="Tomko P."/>
            <person name="Gavelis G."/>
            <person name="Widhalm J.R."/>
            <person name="Wisecaver J.H."/>
        </authorList>
    </citation>
    <scope>NUCLEOTIDE SEQUENCE</scope>
    <source>
        <strain evidence="1">ECLA1</strain>
    </source>
</reference>
<proteinExistence type="predicted"/>
<dbReference type="EMBL" id="JAWDGP010002410">
    <property type="protein sequence ID" value="KAK3783465.1"/>
    <property type="molecule type" value="Genomic_DNA"/>
</dbReference>
<name>A0AAE1DV44_9GAST</name>
<sequence length="107" mass="12154">MHESDGEETRGLWNTVLVWSRASWNDFWALQLRAAELEGKLALVEIRPTLPKCVFVRLSLCTIPGYLQRSNTLMSCTALVIRRDLMLLSLEQFSSPPWRSNASAGFV</sequence>
<dbReference type="Proteomes" id="UP001283361">
    <property type="component" value="Unassembled WGS sequence"/>
</dbReference>
<keyword evidence="2" id="KW-1185">Reference proteome</keyword>